<gene>
    <name evidence="1" type="ORF">BH720_19185</name>
</gene>
<comment type="caution">
    <text evidence="1">The sequence shown here is derived from an EMBL/GenBank/DDBJ whole genome shotgun (WGS) entry which is preliminary data.</text>
</comment>
<dbReference type="STRING" id="1781255.BH720_19185"/>
<reference evidence="1" key="1">
    <citation type="submission" date="2016-09" db="EMBL/GenBank/DDBJ databases">
        <title>Draft genome of thermotolerant cyanobacterium Desertifilum sp. strain IPPAS B-1220.</title>
        <authorList>
            <person name="Sinetova M.A."/>
            <person name="Bolakhan K."/>
            <person name="Zayadan B.K."/>
            <person name="Mironov K.S."/>
            <person name="Ustinova V."/>
            <person name="Kupriyanova E.V."/>
            <person name="Sidorov R.A."/>
            <person name="Skrypnik A.N."/>
            <person name="Gogoleva N.E."/>
            <person name="Gogolev Y.V."/>
            <person name="Los D.A."/>
        </authorList>
    </citation>
    <scope>NUCLEOTIDE SEQUENCE [LARGE SCALE GENOMIC DNA]</scope>
    <source>
        <strain evidence="1">IPPAS B-1220</strain>
    </source>
</reference>
<name>A0A1E5QG34_9CYAN</name>
<sequence>MGKLEVNFWRSIFSHFDPIFELIFAYLQDPLLTNELKFLPIAIARTHQYCLSSLIIRSIAWMLEATPK</sequence>
<proteinExistence type="predicted"/>
<protein>
    <submittedName>
        <fullName evidence="1">Uncharacterized protein</fullName>
    </submittedName>
</protein>
<organism evidence="1">
    <name type="scientific">Desertifilum tharense IPPAS B-1220</name>
    <dbReference type="NCBI Taxonomy" id="1781255"/>
    <lineage>
        <taxon>Bacteria</taxon>
        <taxon>Bacillati</taxon>
        <taxon>Cyanobacteriota</taxon>
        <taxon>Cyanophyceae</taxon>
        <taxon>Desertifilales</taxon>
        <taxon>Desertifilaceae</taxon>
        <taxon>Desertifilum</taxon>
    </lineage>
</organism>
<dbReference type="EMBL" id="MJGC01000087">
    <property type="protein sequence ID" value="OEJ73534.1"/>
    <property type="molecule type" value="Genomic_DNA"/>
</dbReference>
<accession>A0A1E5QG34</accession>
<dbReference type="AlphaFoldDB" id="A0A1E5QG34"/>
<evidence type="ECO:0000313" key="1">
    <source>
        <dbReference type="EMBL" id="OEJ73534.1"/>
    </source>
</evidence>